<feature type="compositionally biased region" description="Polar residues" evidence="1">
    <location>
        <begin position="286"/>
        <end position="296"/>
    </location>
</feature>
<dbReference type="Pfam" id="PF00307">
    <property type="entry name" value="CH"/>
    <property type="match status" value="1"/>
</dbReference>
<proteinExistence type="predicted"/>
<reference evidence="3 4" key="2">
    <citation type="submission" date="2018-11" db="EMBL/GenBank/DDBJ databases">
        <authorList>
            <consortium name="Pathogen Informatics"/>
        </authorList>
    </citation>
    <scope>NUCLEOTIDE SEQUENCE [LARGE SCALE GENOMIC DNA]</scope>
    <source>
        <strain evidence="3 4">NST_G2</strain>
    </source>
</reference>
<feature type="compositionally biased region" description="Polar residues" evidence="1">
    <location>
        <begin position="1"/>
        <end position="21"/>
    </location>
</feature>
<dbReference type="OrthoDB" id="10017054at2759"/>
<evidence type="ECO:0000256" key="1">
    <source>
        <dbReference type="SAM" id="MobiDB-lite"/>
    </source>
</evidence>
<dbReference type="PANTHER" id="PTHR23167">
    <property type="entry name" value="CALPONIN HOMOLOGY DOMAIN-CONTAINING PROTEIN DDB_G0272472-RELATED"/>
    <property type="match status" value="1"/>
</dbReference>
<dbReference type="EMBL" id="UYSU01032743">
    <property type="protein sequence ID" value="VDL90480.1"/>
    <property type="molecule type" value="Genomic_DNA"/>
</dbReference>
<keyword evidence="4" id="KW-1185">Reference proteome</keyword>
<feature type="region of interest" description="Disordered" evidence="1">
    <location>
        <begin position="1"/>
        <end position="68"/>
    </location>
</feature>
<dbReference type="InterPro" id="IPR050540">
    <property type="entry name" value="F-actin_Monoox_Mical"/>
</dbReference>
<organism evidence="5">
    <name type="scientific">Schistocephalus solidus</name>
    <name type="common">Tapeworm</name>
    <dbReference type="NCBI Taxonomy" id="70667"/>
    <lineage>
        <taxon>Eukaryota</taxon>
        <taxon>Metazoa</taxon>
        <taxon>Spiralia</taxon>
        <taxon>Lophotrochozoa</taxon>
        <taxon>Platyhelminthes</taxon>
        <taxon>Cestoda</taxon>
        <taxon>Eucestoda</taxon>
        <taxon>Diphyllobothriidea</taxon>
        <taxon>Diphyllobothriidae</taxon>
        <taxon>Schistocephalus</taxon>
    </lineage>
</organism>
<evidence type="ECO:0000313" key="4">
    <source>
        <dbReference type="Proteomes" id="UP000275846"/>
    </source>
</evidence>
<evidence type="ECO:0000313" key="3">
    <source>
        <dbReference type="EMBL" id="VDL90480.1"/>
    </source>
</evidence>
<evidence type="ECO:0000313" key="5">
    <source>
        <dbReference type="WBParaSite" id="SSLN_0000423901-mRNA-1"/>
    </source>
</evidence>
<dbReference type="WBParaSite" id="SSLN_0000423901-mRNA-1">
    <property type="protein sequence ID" value="SSLN_0000423901-mRNA-1"/>
    <property type="gene ID" value="SSLN_0000423901"/>
</dbReference>
<protein>
    <submittedName>
        <fullName evidence="5">Calponin-homology (CH) domain-containing protein</fullName>
    </submittedName>
</protein>
<dbReference type="SUPFAM" id="SSF47576">
    <property type="entry name" value="Calponin-homology domain, CH-domain"/>
    <property type="match status" value="1"/>
</dbReference>
<dbReference type="Proteomes" id="UP000275846">
    <property type="component" value="Unassembled WGS sequence"/>
</dbReference>
<feature type="compositionally biased region" description="Polar residues" evidence="1">
    <location>
        <begin position="259"/>
        <end position="274"/>
    </location>
</feature>
<name>A0A183SIP7_SCHSO</name>
<dbReference type="Gene3D" id="1.10.418.10">
    <property type="entry name" value="Calponin-like domain"/>
    <property type="match status" value="1"/>
</dbReference>
<dbReference type="InterPro" id="IPR001715">
    <property type="entry name" value="CH_dom"/>
</dbReference>
<feature type="compositionally biased region" description="Acidic residues" evidence="1">
    <location>
        <begin position="52"/>
        <end position="62"/>
    </location>
</feature>
<feature type="domain" description="Calponin-homology (CH)" evidence="2">
    <location>
        <begin position="526"/>
        <end position="597"/>
    </location>
</feature>
<dbReference type="PROSITE" id="PS50021">
    <property type="entry name" value="CH"/>
    <property type="match status" value="1"/>
</dbReference>
<evidence type="ECO:0000259" key="2">
    <source>
        <dbReference type="PROSITE" id="PS50021"/>
    </source>
</evidence>
<feature type="region of interest" description="Disordered" evidence="1">
    <location>
        <begin position="252"/>
        <end position="296"/>
    </location>
</feature>
<dbReference type="InterPro" id="IPR036872">
    <property type="entry name" value="CH_dom_sf"/>
</dbReference>
<feature type="compositionally biased region" description="Basic and acidic residues" evidence="1">
    <location>
        <begin position="347"/>
        <end position="358"/>
    </location>
</feature>
<gene>
    <name evidence="3" type="ORF">SSLN_LOCUS4095</name>
</gene>
<accession>A0A183SIP7</accession>
<reference evidence="5" key="1">
    <citation type="submission" date="2016-06" db="UniProtKB">
        <authorList>
            <consortium name="WormBaseParasite"/>
        </authorList>
    </citation>
    <scope>IDENTIFICATION</scope>
</reference>
<sequence>MASDARSNLNRRVSRQPQKQHITFAPHAESAAKSSTGGMHPPPVSSVGADSTGEELSEEEDECRWRSETESLRNVNYSINSQALSVQIPKNDRQGISTIRQNKPVVSHWKRPPLDQHHNRESFQKPTEAAKIYKSEDKNVKRPNNGAGGMADGVRLKGFKRGGITAEVPHRIADAAWEKGPPNRLPQADEKQTLAAAEAARTAVRMMLESRYGNSNRNVLPPPKKRGEESVVWQPVDNSRNHFNPLTAMQGCKPAIKSQPDSTNSQSRKSSMAAQNAVDRRKSESTSEGLSELNCSGNSLFSNGGNRLLIAGSPFEGSPKAPVDDEVNLQSDRARFYSALSRFTNSETEKDQTFDGHGRTSQQIPEEPVVGSDDARHSPTQKARNMDFNRKHEVLRPKQVWRTKSIGRTGSDKNEDLRDGNHSFSALLFPKSTTGSSIATSKSASKVDFREKFTERNPTMQLVKNPLQCKEKSCKLLGLNSKKPMDKYSAASETVREKFPKSTVQKALRKLKDHFRKYTDEDIGLLEAKNIILRFCQLNTHEYIHQGVAVTNFSTSWADGTALCALVHHFFPTAFDFCRLENASKQEKIQLALSTAQ</sequence>
<dbReference type="PANTHER" id="PTHR23167:SF85">
    <property type="entry name" value="SMOOTHELIN-LIKE 1 ISOFORM X1"/>
    <property type="match status" value="1"/>
</dbReference>
<feature type="region of interest" description="Disordered" evidence="1">
    <location>
        <begin position="346"/>
        <end position="382"/>
    </location>
</feature>
<dbReference type="AlphaFoldDB" id="A0A183SIP7"/>